<feature type="region of interest" description="Disordered" evidence="16">
    <location>
        <begin position="513"/>
        <end position="549"/>
    </location>
</feature>
<evidence type="ECO:0000313" key="19">
    <source>
        <dbReference type="Proteomes" id="UP000232323"/>
    </source>
</evidence>
<feature type="repeat" description="Solcar" evidence="14">
    <location>
        <begin position="300"/>
        <end position="384"/>
    </location>
</feature>
<keyword evidence="11" id="KW-0811">Translocation</keyword>
<feature type="repeat" description="Solcar" evidence="14">
    <location>
        <begin position="208"/>
        <end position="290"/>
    </location>
</feature>
<reference evidence="18 19" key="1">
    <citation type="submission" date="2017-08" db="EMBL/GenBank/DDBJ databases">
        <title>Acidophilic green algal genome provides insights into adaptation to an acidic environment.</title>
        <authorList>
            <person name="Hirooka S."/>
            <person name="Hirose Y."/>
            <person name="Kanesaki Y."/>
            <person name="Higuchi S."/>
            <person name="Fujiwara T."/>
            <person name="Onuma R."/>
            <person name="Era A."/>
            <person name="Ohbayashi R."/>
            <person name="Uzuka A."/>
            <person name="Nozaki H."/>
            <person name="Yoshikawa H."/>
            <person name="Miyagishima S.Y."/>
        </authorList>
    </citation>
    <scope>NUCLEOTIDE SEQUENCE [LARGE SCALE GENOMIC DNA]</scope>
    <source>
        <strain evidence="18 19">NIES-2499</strain>
    </source>
</reference>
<dbReference type="OrthoDB" id="415315at2759"/>
<evidence type="ECO:0000256" key="8">
    <source>
        <dbReference type="ARBA" id="ARBA00022792"/>
    </source>
</evidence>
<organism evidence="18 19">
    <name type="scientific">Chlamydomonas eustigma</name>
    <dbReference type="NCBI Taxonomy" id="1157962"/>
    <lineage>
        <taxon>Eukaryota</taxon>
        <taxon>Viridiplantae</taxon>
        <taxon>Chlorophyta</taxon>
        <taxon>core chlorophytes</taxon>
        <taxon>Chlorophyceae</taxon>
        <taxon>CS clade</taxon>
        <taxon>Chlamydomonadales</taxon>
        <taxon>Chlamydomonadaceae</taxon>
        <taxon>Chlamydomonas</taxon>
    </lineage>
</organism>
<comment type="similarity">
    <text evidence="3 15">Belongs to the mitochondrial carrier (TC 2.A.29) family.</text>
</comment>
<dbReference type="InterPro" id="IPR018108">
    <property type="entry name" value="MCP_transmembrane"/>
</dbReference>
<dbReference type="AlphaFoldDB" id="A0A250XEQ7"/>
<evidence type="ECO:0000256" key="12">
    <source>
        <dbReference type="ARBA" id="ARBA00023128"/>
    </source>
</evidence>
<feature type="compositionally biased region" description="Polar residues" evidence="16">
    <location>
        <begin position="520"/>
        <end position="538"/>
    </location>
</feature>
<dbReference type="GO" id="GO:0005743">
    <property type="term" value="C:mitochondrial inner membrane"/>
    <property type="evidence" value="ECO:0007669"/>
    <property type="project" value="UniProtKB-SubCell"/>
</dbReference>
<keyword evidence="13 14" id="KW-0472">Membrane</keyword>
<keyword evidence="9" id="KW-0653">Protein transport</keyword>
<dbReference type="FunFam" id="1.10.287.110:FF:000006">
    <property type="entry name" value="Import inner membrane translocase subunit TIM16"/>
    <property type="match status" value="1"/>
</dbReference>
<evidence type="ECO:0000256" key="9">
    <source>
        <dbReference type="ARBA" id="ARBA00022927"/>
    </source>
</evidence>
<name>A0A250XEQ7_9CHLO</name>
<dbReference type="Pfam" id="PF03656">
    <property type="entry name" value="Pam16"/>
    <property type="match status" value="1"/>
</dbReference>
<dbReference type="Pfam" id="PF00153">
    <property type="entry name" value="Mito_carr"/>
    <property type="match status" value="3"/>
</dbReference>
<feature type="transmembrane region" description="Helical" evidence="17">
    <location>
        <begin position="171"/>
        <end position="192"/>
    </location>
</feature>
<evidence type="ECO:0000256" key="2">
    <source>
        <dbReference type="ARBA" id="ARBA00004637"/>
    </source>
</evidence>
<evidence type="ECO:0000256" key="13">
    <source>
        <dbReference type="ARBA" id="ARBA00023136"/>
    </source>
</evidence>
<evidence type="ECO:0000256" key="15">
    <source>
        <dbReference type="RuleBase" id="RU000488"/>
    </source>
</evidence>
<keyword evidence="10 17" id="KW-1133">Transmembrane helix</keyword>
<dbReference type="Gene3D" id="1.50.40.10">
    <property type="entry name" value="Mitochondrial carrier domain"/>
    <property type="match status" value="2"/>
</dbReference>
<dbReference type="InterPro" id="IPR002067">
    <property type="entry name" value="MCP"/>
</dbReference>
<evidence type="ECO:0000256" key="6">
    <source>
        <dbReference type="ARBA" id="ARBA00022692"/>
    </source>
</evidence>
<dbReference type="PANTHER" id="PTHR45667">
    <property type="entry name" value="S-ADENOSYLMETHIONINE MITOCHONDRIAL CARRIER PROTEIN"/>
    <property type="match status" value="1"/>
</dbReference>
<dbReference type="FunFam" id="1.50.40.10:FF:000149">
    <property type="entry name" value="Mitochondrial Carrier (MC) Family"/>
    <property type="match status" value="1"/>
</dbReference>
<dbReference type="EMBL" id="BEGY01000067">
    <property type="protein sequence ID" value="GAX81555.1"/>
    <property type="molecule type" value="Genomic_DNA"/>
</dbReference>
<dbReference type="PRINTS" id="PR00926">
    <property type="entry name" value="MITOCARRIER"/>
</dbReference>
<keyword evidence="6 14" id="KW-0812">Transmembrane</keyword>
<dbReference type="InterPro" id="IPR023395">
    <property type="entry name" value="MCP_dom_sf"/>
</dbReference>
<evidence type="ECO:0000256" key="7">
    <source>
        <dbReference type="ARBA" id="ARBA00022737"/>
    </source>
</evidence>
<proteinExistence type="inferred from homology"/>
<dbReference type="InterPro" id="IPR036869">
    <property type="entry name" value="J_dom_sf"/>
</dbReference>
<evidence type="ECO:0000256" key="17">
    <source>
        <dbReference type="SAM" id="Phobius"/>
    </source>
</evidence>
<sequence length="549" mass="57051">MSSTDHHRRGLIPFLPRVPLPPNPLKFLPNPLAWVPRPRILGGGRTARKALILTAGAAVTTAAESAASTSGASTSSPQLMQSKVPLKPASDVFAGALARAASQSTIHPLDTLKVRLQTGLKGGTPSPPSGLSKIGQLMPPAVPGAASSPAVVRAQAFNMDFRAMSQNISSLYRGVFGAASGAGVAIGAYFAFYGVACNTISRAAPDLPAASVAFGAGGVAALGSSFVKVPLAVCIRSVQAGVYPNFIEAGKSIVKAAGPRGLFTGYLPTVLEDVPDMAIKFAAYESMRGFHAQLFHGRTASVQEDFIMGAISGAAAAAATTPLDVIKTNMMCTAASRPSMMGAAMLVHSQGGPAAFFRGIGARALSNGINSAVFFCFFEALRSGIAARKLQQQSKDRLVLEATRILAQVLVAGATVVFRAATQAWGQALINAQKTGVAQEAVKTATGKLGQMNLPEAQMILGVEKGAPWGEVVKRYKHLFSVNEQHGSFYLQSKVFRAKEALEEEYKAEGAWEPLELEAGSSSADQQGKNSTDSSQASAGDASTEKKSS</sequence>
<comment type="similarity">
    <text evidence="4">Belongs to the TIM16/PAM16 family.</text>
</comment>
<protein>
    <submittedName>
        <fullName evidence="18">Uncharacterized protein</fullName>
    </submittedName>
</protein>
<evidence type="ECO:0000256" key="5">
    <source>
        <dbReference type="ARBA" id="ARBA00022448"/>
    </source>
</evidence>
<keyword evidence="8" id="KW-0999">Mitochondrion inner membrane</keyword>
<dbReference type="STRING" id="1157962.A0A250XEQ7"/>
<evidence type="ECO:0000256" key="16">
    <source>
        <dbReference type="SAM" id="MobiDB-lite"/>
    </source>
</evidence>
<dbReference type="Proteomes" id="UP000232323">
    <property type="component" value="Unassembled WGS sequence"/>
</dbReference>
<dbReference type="GO" id="GO:0055085">
    <property type="term" value="P:transmembrane transport"/>
    <property type="evidence" value="ECO:0007669"/>
    <property type="project" value="InterPro"/>
</dbReference>
<comment type="caution">
    <text evidence="18">The sequence shown here is derived from an EMBL/GenBank/DDBJ whole genome shotgun (WGS) entry which is preliminary data.</text>
</comment>
<dbReference type="SUPFAM" id="SSF103506">
    <property type="entry name" value="Mitochondrial carrier"/>
    <property type="match status" value="1"/>
</dbReference>
<evidence type="ECO:0000256" key="4">
    <source>
        <dbReference type="ARBA" id="ARBA00008817"/>
    </source>
</evidence>
<keyword evidence="7" id="KW-0677">Repeat</keyword>
<evidence type="ECO:0000256" key="1">
    <source>
        <dbReference type="ARBA" id="ARBA00004141"/>
    </source>
</evidence>
<accession>A0A250XEQ7</accession>
<keyword evidence="12" id="KW-0496">Mitochondrion</keyword>
<evidence type="ECO:0000256" key="3">
    <source>
        <dbReference type="ARBA" id="ARBA00006375"/>
    </source>
</evidence>
<evidence type="ECO:0000313" key="18">
    <source>
        <dbReference type="EMBL" id="GAX81555.1"/>
    </source>
</evidence>
<dbReference type="PROSITE" id="PS50920">
    <property type="entry name" value="SOLCAR"/>
    <property type="match status" value="2"/>
</dbReference>
<comment type="subcellular location">
    <subcellularLocation>
        <location evidence="1">Membrane</location>
        <topology evidence="1">Multi-pass membrane protein</topology>
    </subcellularLocation>
    <subcellularLocation>
        <location evidence="2">Mitochondrion inner membrane</location>
        <topology evidence="2">Peripheral membrane protein</topology>
    </subcellularLocation>
</comment>
<evidence type="ECO:0000256" key="10">
    <source>
        <dbReference type="ARBA" id="ARBA00022989"/>
    </source>
</evidence>
<keyword evidence="19" id="KW-1185">Reference proteome</keyword>
<dbReference type="GO" id="GO:0015031">
    <property type="term" value="P:protein transport"/>
    <property type="evidence" value="ECO:0007669"/>
    <property type="project" value="UniProtKB-KW"/>
</dbReference>
<gene>
    <name evidence="18" type="ORF">CEUSTIGMA_g8983.t1</name>
</gene>
<evidence type="ECO:0000256" key="14">
    <source>
        <dbReference type="PROSITE-ProRule" id="PRU00282"/>
    </source>
</evidence>
<dbReference type="Gene3D" id="1.10.287.110">
    <property type="entry name" value="DnaJ domain"/>
    <property type="match status" value="1"/>
</dbReference>
<keyword evidence="5 15" id="KW-0813">Transport</keyword>
<evidence type="ECO:0000256" key="11">
    <source>
        <dbReference type="ARBA" id="ARBA00023010"/>
    </source>
</evidence>